<dbReference type="OrthoDB" id="3001771at2759"/>
<evidence type="ECO:0000313" key="2">
    <source>
        <dbReference type="Proteomes" id="UP000467700"/>
    </source>
</evidence>
<sequence length="393" mass="45180">MLDTFLWSKDFPLQVCVFNSTSLSDQAHDTHESQLQAATLEYTRVQTLLAALTPHIKRCKLLHFELLYPTSLPPAAFFLQRLPNLKELTLLSGRGIPPPPFVVGFGNPWTIGNPIQPVASRPSLCWLNCLAFDAFTFMCLARAFKGLWSEICYRDRHLRLSIWNYTFRPARRDRSASRFTFEEFIGYLVDAGFGCLSLRNMHIAGPRDISAEPSNHPEPYSSSYTGIRFENVSRELISECLSICDLRQQESFAFRSCDIPPIDDFFGYFLKLENIPRSTDLQGVLKLWQGRQLTIGSSACFNDSLLAWFSDNRRCAQYLDSLFLFDCDSFSMEALKEFIDARTEELGEEDGEDLNDFDEEPCIRELRVQGGGHTLADEDRLWFQQRVKRFSFE</sequence>
<name>A0A8S0W7Q3_CYCAE</name>
<comment type="caution">
    <text evidence="1">The sequence shown here is derived from an EMBL/GenBank/DDBJ whole genome shotgun (WGS) entry which is preliminary data.</text>
</comment>
<dbReference type="EMBL" id="CACVBS010000052">
    <property type="protein sequence ID" value="CAA7266118.1"/>
    <property type="molecule type" value="Genomic_DNA"/>
</dbReference>
<evidence type="ECO:0000313" key="1">
    <source>
        <dbReference type="EMBL" id="CAA7266118.1"/>
    </source>
</evidence>
<organism evidence="1 2">
    <name type="scientific">Cyclocybe aegerita</name>
    <name type="common">Black poplar mushroom</name>
    <name type="synonym">Agrocybe aegerita</name>
    <dbReference type="NCBI Taxonomy" id="1973307"/>
    <lineage>
        <taxon>Eukaryota</taxon>
        <taxon>Fungi</taxon>
        <taxon>Dikarya</taxon>
        <taxon>Basidiomycota</taxon>
        <taxon>Agaricomycotina</taxon>
        <taxon>Agaricomycetes</taxon>
        <taxon>Agaricomycetidae</taxon>
        <taxon>Agaricales</taxon>
        <taxon>Agaricineae</taxon>
        <taxon>Bolbitiaceae</taxon>
        <taxon>Cyclocybe</taxon>
    </lineage>
</organism>
<gene>
    <name evidence="1" type="ORF">AAE3_LOCUS8330</name>
</gene>
<protein>
    <submittedName>
        <fullName evidence="1">Uncharacterized protein</fullName>
    </submittedName>
</protein>
<accession>A0A8S0W7Q3</accession>
<proteinExistence type="predicted"/>
<dbReference type="AlphaFoldDB" id="A0A8S0W7Q3"/>
<keyword evidence="2" id="KW-1185">Reference proteome</keyword>
<reference evidence="1 2" key="1">
    <citation type="submission" date="2020-01" db="EMBL/GenBank/DDBJ databases">
        <authorList>
            <person name="Gupta K D."/>
        </authorList>
    </citation>
    <scope>NUCLEOTIDE SEQUENCE [LARGE SCALE GENOMIC DNA]</scope>
</reference>
<dbReference type="Proteomes" id="UP000467700">
    <property type="component" value="Unassembled WGS sequence"/>
</dbReference>